<accession>S4PWY2</accession>
<dbReference type="RefSeq" id="XP_039760503.1">
    <property type="nucleotide sequence ID" value="XM_039904569.1"/>
</dbReference>
<protein>
    <submittedName>
        <fullName evidence="1">Uncharacterized protein</fullName>
    </submittedName>
</protein>
<organism evidence="1">
    <name type="scientific">Pararge aegeria</name>
    <name type="common">speckled wood butterfly</name>
    <dbReference type="NCBI Taxonomy" id="116150"/>
    <lineage>
        <taxon>Eukaryota</taxon>
        <taxon>Metazoa</taxon>
        <taxon>Ecdysozoa</taxon>
        <taxon>Arthropoda</taxon>
        <taxon>Hexapoda</taxon>
        <taxon>Insecta</taxon>
        <taxon>Pterygota</taxon>
        <taxon>Neoptera</taxon>
        <taxon>Endopterygota</taxon>
        <taxon>Lepidoptera</taxon>
        <taxon>Glossata</taxon>
        <taxon>Ditrysia</taxon>
        <taxon>Papilionoidea</taxon>
        <taxon>Nymphalidae</taxon>
        <taxon>Satyrinae</taxon>
        <taxon>Satyrini</taxon>
        <taxon>Parargina</taxon>
        <taxon>Pararge</taxon>
    </lineage>
</organism>
<reference evidence="1" key="1">
    <citation type="journal article" date="2013" name="BMC Genomics">
        <title>Unscrambling butterfly oogenesis.</title>
        <authorList>
            <person name="Carter J.M."/>
            <person name="Baker S.C."/>
            <person name="Pink R."/>
            <person name="Carter D.R."/>
            <person name="Collins A."/>
            <person name="Tomlin J."/>
            <person name="Gibbs M."/>
            <person name="Breuker C.J."/>
        </authorList>
    </citation>
    <scope>NUCLEOTIDE SEQUENCE</scope>
    <source>
        <tissue evidence="1">Ovary</tissue>
    </source>
</reference>
<proteinExistence type="predicted"/>
<name>S4PWY2_9NEOP</name>
<reference evidence="1" key="2">
    <citation type="submission" date="2013-05" db="EMBL/GenBank/DDBJ databases">
        <authorList>
            <person name="Carter J.-M."/>
            <person name="Baker S.C."/>
            <person name="Pink R."/>
            <person name="Carter D.R.F."/>
            <person name="Collins A."/>
            <person name="Tomlin J."/>
            <person name="Gibbs M."/>
            <person name="Breuker C.J."/>
        </authorList>
    </citation>
    <scope>NUCLEOTIDE SEQUENCE</scope>
    <source>
        <tissue evidence="1">Ovary</tissue>
    </source>
</reference>
<evidence type="ECO:0000313" key="1">
    <source>
        <dbReference type="EMBL" id="JAA86567.1"/>
    </source>
</evidence>
<dbReference type="GeneID" id="120634153"/>
<dbReference type="AlphaFoldDB" id="S4PWY2"/>
<sequence>MAASVSTPINTVSRDNLVVLIRNNVLNSTVELSDNDGLETDSPVRKRTNLQPIIKKLFHSPISPQSPEQIIVRRRTIEKCRKRKRQETLLPGSEEHITMAYVKEKDGYSPVAFGGMRKRVLISLFHNKEYSMDIGD</sequence>
<dbReference type="EMBL" id="GAIX01005993">
    <property type="protein sequence ID" value="JAA86567.1"/>
    <property type="molecule type" value="Transcribed_RNA"/>
</dbReference>